<evidence type="ECO:0000256" key="1">
    <source>
        <dbReference type="ARBA" id="ARBA00022801"/>
    </source>
</evidence>
<name>A0A940PCN7_9ENTE</name>
<dbReference type="Proteomes" id="UP000674938">
    <property type="component" value="Unassembled WGS sequence"/>
</dbReference>
<dbReference type="InterPro" id="IPR050300">
    <property type="entry name" value="GDXG_lipolytic_enzyme"/>
</dbReference>
<evidence type="ECO:0000313" key="4">
    <source>
        <dbReference type="Proteomes" id="UP000674938"/>
    </source>
</evidence>
<dbReference type="InterPro" id="IPR013094">
    <property type="entry name" value="AB_hydrolase_3"/>
</dbReference>
<dbReference type="AlphaFoldDB" id="A0A940PCN7"/>
<accession>A0A940PCN7</accession>
<organism evidence="3 4">
    <name type="scientific">Vagococcus allomyrinae</name>
    <dbReference type="NCBI Taxonomy" id="2794353"/>
    <lineage>
        <taxon>Bacteria</taxon>
        <taxon>Bacillati</taxon>
        <taxon>Bacillota</taxon>
        <taxon>Bacilli</taxon>
        <taxon>Lactobacillales</taxon>
        <taxon>Enterococcaceae</taxon>
        <taxon>Vagococcus</taxon>
    </lineage>
</organism>
<reference evidence="3" key="1">
    <citation type="submission" date="2020-12" db="EMBL/GenBank/DDBJ databases">
        <title>Vagococcus allomyrinae sp. nov. and Enterococcus lavae sp. nov., isolated from the larvae of Allomyrina dichotoma.</title>
        <authorList>
            <person name="Lee S.D."/>
        </authorList>
    </citation>
    <scope>NUCLEOTIDE SEQUENCE</scope>
    <source>
        <strain evidence="3">BWB3-3</strain>
    </source>
</reference>
<dbReference type="SUPFAM" id="SSF53474">
    <property type="entry name" value="alpha/beta-Hydrolases"/>
    <property type="match status" value="1"/>
</dbReference>
<sequence length="322" mass="36038">MKVTRGMLHPELRLKGTVIRKVFNFKTEKNFQTTAKLVRKVMQGKTSAVIDCQERMMIKNDGQKLRLCLYQSHSPKKNATGVLWFHGGGYATGVPEMDLAYYEKMIATSNCVIVAPDYTLSTEAPYPAALEDGYAALLWLKEHADELGIRSDQLFVGGDSAGGGLTIATVLYARDQGEVNVAFQLPMYPMIDDRMTTASMVENDAPIWNERSNRVAWAMYLGELTGSQEVPVYAAPSRETNYHGLPPAYTFIGTVEPFYDETMIYIKQLQEAGIEAQVDVYEGCFHGFDIIGRKAAVSQRALDNMMRAFKEATDAYFAKQRD</sequence>
<dbReference type="Pfam" id="PF07859">
    <property type="entry name" value="Abhydrolase_3"/>
    <property type="match status" value="1"/>
</dbReference>
<dbReference type="Gene3D" id="3.40.50.1820">
    <property type="entry name" value="alpha/beta hydrolase"/>
    <property type="match status" value="1"/>
</dbReference>
<comment type="caution">
    <text evidence="3">The sequence shown here is derived from an EMBL/GenBank/DDBJ whole genome shotgun (WGS) entry which is preliminary data.</text>
</comment>
<gene>
    <name evidence="3" type="ORF">I6N95_13970</name>
</gene>
<proteinExistence type="predicted"/>
<keyword evidence="1 3" id="KW-0378">Hydrolase</keyword>
<keyword evidence="4" id="KW-1185">Reference proteome</keyword>
<evidence type="ECO:0000313" key="3">
    <source>
        <dbReference type="EMBL" id="MBP1042122.1"/>
    </source>
</evidence>
<dbReference type="PANTHER" id="PTHR48081:SF8">
    <property type="entry name" value="ALPHA_BETA HYDROLASE FOLD-3 DOMAIN-CONTAINING PROTEIN-RELATED"/>
    <property type="match status" value="1"/>
</dbReference>
<dbReference type="PANTHER" id="PTHR48081">
    <property type="entry name" value="AB HYDROLASE SUPERFAMILY PROTEIN C4A8.06C"/>
    <property type="match status" value="1"/>
</dbReference>
<dbReference type="InterPro" id="IPR029058">
    <property type="entry name" value="AB_hydrolase_fold"/>
</dbReference>
<dbReference type="GO" id="GO:0016787">
    <property type="term" value="F:hydrolase activity"/>
    <property type="evidence" value="ECO:0007669"/>
    <property type="project" value="UniProtKB-KW"/>
</dbReference>
<evidence type="ECO:0000259" key="2">
    <source>
        <dbReference type="Pfam" id="PF07859"/>
    </source>
</evidence>
<protein>
    <submittedName>
        <fullName evidence="3">Alpha/beta hydrolase</fullName>
    </submittedName>
</protein>
<dbReference type="RefSeq" id="WP_209529029.1">
    <property type="nucleotide sequence ID" value="NZ_JAEEGA010000009.1"/>
</dbReference>
<dbReference type="EMBL" id="JAEEGA010000009">
    <property type="protein sequence ID" value="MBP1042122.1"/>
    <property type="molecule type" value="Genomic_DNA"/>
</dbReference>
<feature type="domain" description="Alpha/beta hydrolase fold-3" evidence="2">
    <location>
        <begin position="82"/>
        <end position="288"/>
    </location>
</feature>